<dbReference type="PANTHER" id="PTHR11252:SF0">
    <property type="entry name" value="POLYRIBONUCLEOTIDE NUCLEOTIDYLTRANSFERASE 1, MITOCHONDRIAL"/>
    <property type="match status" value="1"/>
</dbReference>
<name>X0VQ04_9ZZZZ</name>
<evidence type="ECO:0000256" key="1">
    <source>
        <dbReference type="ARBA" id="ARBA00022884"/>
    </source>
</evidence>
<organism evidence="4">
    <name type="scientific">marine sediment metagenome</name>
    <dbReference type="NCBI Taxonomy" id="412755"/>
    <lineage>
        <taxon>unclassified sequences</taxon>
        <taxon>metagenomes</taxon>
        <taxon>ecological metagenomes</taxon>
    </lineage>
</organism>
<dbReference type="GO" id="GO:0004654">
    <property type="term" value="F:polyribonucleotide nucleotidyltransferase activity"/>
    <property type="evidence" value="ECO:0007669"/>
    <property type="project" value="InterPro"/>
</dbReference>
<dbReference type="InterPro" id="IPR012162">
    <property type="entry name" value="PNPase"/>
</dbReference>
<dbReference type="GO" id="GO:0003723">
    <property type="term" value="F:RNA binding"/>
    <property type="evidence" value="ECO:0007669"/>
    <property type="project" value="UniProtKB-KW"/>
</dbReference>
<feature type="domain" description="Exoribonuclease phosphorolytic" evidence="2">
    <location>
        <begin position="145"/>
        <end position="270"/>
    </location>
</feature>
<reference evidence="4" key="1">
    <citation type="journal article" date="2014" name="Front. Microbiol.">
        <title>High frequency of phylogenetically diverse reductive dehalogenase-homologous genes in deep subseafloor sedimentary metagenomes.</title>
        <authorList>
            <person name="Kawai M."/>
            <person name="Futagami T."/>
            <person name="Toyoda A."/>
            <person name="Takaki Y."/>
            <person name="Nishi S."/>
            <person name="Hori S."/>
            <person name="Arai W."/>
            <person name="Tsubouchi T."/>
            <person name="Morono Y."/>
            <person name="Uchiyama I."/>
            <person name="Ito T."/>
            <person name="Fujiyama A."/>
            <person name="Inagaki F."/>
            <person name="Takami H."/>
        </authorList>
    </citation>
    <scope>NUCLEOTIDE SEQUENCE</scope>
    <source>
        <strain evidence="4">Expedition CK06-06</strain>
    </source>
</reference>
<evidence type="ECO:0000313" key="4">
    <source>
        <dbReference type="EMBL" id="GAG13242.1"/>
    </source>
</evidence>
<dbReference type="InterPro" id="IPR001247">
    <property type="entry name" value="ExoRNase_PH_dom1"/>
</dbReference>
<dbReference type="AlphaFoldDB" id="X0VQ04"/>
<dbReference type="InterPro" id="IPR036456">
    <property type="entry name" value="PNPase_PH_RNA-bd_sf"/>
</dbReference>
<evidence type="ECO:0000259" key="3">
    <source>
        <dbReference type="Pfam" id="PF03726"/>
    </source>
</evidence>
<feature type="non-terminal residue" evidence="4">
    <location>
        <position position="271"/>
    </location>
</feature>
<dbReference type="Pfam" id="PF01138">
    <property type="entry name" value="RNase_PH"/>
    <property type="match status" value="1"/>
</dbReference>
<dbReference type="InterPro" id="IPR036345">
    <property type="entry name" value="ExoRNase_PH_dom2_sf"/>
</dbReference>
<sequence length="271" mass="30604">IVAGTKTAVVMVEGDGKFVSEDDMLEAIFFGHRSLQPIIDMQIEMREAVGKEKRHFLPAERDERLIKKATAIGEPLIKEVLSYGEKMVRQKKRSNAIDYIIESLKEEYEDRGREIKDAIYDLEKRLARHMILKEGKRIDGRSFNEVRPIECLVGILPRVHGTALFTRGETQAMVLTTLGTERDEQKIESIYGDSYRKFTFHYNFPPFSVGEAKRLGAPGRREIGHGALARRALLPVLLEKEDFPYTVRVVSEILESNGSSSMASVCGASLS</sequence>
<dbReference type="GO" id="GO:0005829">
    <property type="term" value="C:cytosol"/>
    <property type="evidence" value="ECO:0007669"/>
    <property type="project" value="TreeGrafter"/>
</dbReference>
<dbReference type="EMBL" id="BARS01022343">
    <property type="protein sequence ID" value="GAG13242.1"/>
    <property type="molecule type" value="Genomic_DNA"/>
</dbReference>
<evidence type="ECO:0000259" key="2">
    <source>
        <dbReference type="Pfam" id="PF01138"/>
    </source>
</evidence>
<accession>X0VQ04</accession>
<dbReference type="SUPFAM" id="SSF46915">
    <property type="entry name" value="Polynucleotide phosphorylase/guanosine pentaphosphate synthase (PNPase/GPSI), domain 3"/>
    <property type="match status" value="1"/>
</dbReference>
<dbReference type="InterPro" id="IPR015848">
    <property type="entry name" value="PNPase_PH_RNA-bd_bac/org-type"/>
</dbReference>
<dbReference type="Pfam" id="PF03726">
    <property type="entry name" value="PNPase"/>
    <property type="match status" value="1"/>
</dbReference>
<feature type="non-terminal residue" evidence="4">
    <location>
        <position position="1"/>
    </location>
</feature>
<proteinExistence type="predicted"/>
<dbReference type="GO" id="GO:0000175">
    <property type="term" value="F:3'-5'-RNA exonuclease activity"/>
    <property type="evidence" value="ECO:0007669"/>
    <property type="project" value="TreeGrafter"/>
</dbReference>
<protein>
    <submittedName>
        <fullName evidence="4">Uncharacterized protein</fullName>
    </submittedName>
</protein>
<gene>
    <name evidence="4" type="ORF">S01H1_35735</name>
</gene>
<dbReference type="GO" id="GO:0006402">
    <property type="term" value="P:mRNA catabolic process"/>
    <property type="evidence" value="ECO:0007669"/>
    <property type="project" value="InterPro"/>
</dbReference>
<dbReference type="PANTHER" id="PTHR11252">
    <property type="entry name" value="POLYRIBONUCLEOTIDE NUCLEOTIDYLTRANSFERASE"/>
    <property type="match status" value="1"/>
</dbReference>
<dbReference type="SUPFAM" id="SSF54211">
    <property type="entry name" value="Ribosomal protein S5 domain 2-like"/>
    <property type="match status" value="1"/>
</dbReference>
<comment type="caution">
    <text evidence="4">The sequence shown here is derived from an EMBL/GenBank/DDBJ whole genome shotgun (WGS) entry which is preliminary data.</text>
</comment>
<feature type="domain" description="Polyribonucleotide nucleotidyltransferase RNA-binding" evidence="3">
    <location>
        <begin position="66"/>
        <end position="142"/>
    </location>
</feature>
<dbReference type="Gene3D" id="3.30.230.70">
    <property type="entry name" value="GHMP Kinase, N-terminal domain"/>
    <property type="match status" value="2"/>
</dbReference>
<dbReference type="InterPro" id="IPR020568">
    <property type="entry name" value="Ribosomal_Su5_D2-typ_SF"/>
</dbReference>
<dbReference type="GO" id="GO:0006396">
    <property type="term" value="P:RNA processing"/>
    <property type="evidence" value="ECO:0007669"/>
    <property type="project" value="InterPro"/>
</dbReference>
<keyword evidence="1" id="KW-0694">RNA-binding</keyword>
<dbReference type="InterPro" id="IPR027408">
    <property type="entry name" value="PNPase/RNase_PH_dom_sf"/>
</dbReference>
<dbReference type="SUPFAM" id="SSF55666">
    <property type="entry name" value="Ribonuclease PH domain 2-like"/>
    <property type="match status" value="1"/>
</dbReference>